<evidence type="ECO:0008006" key="4">
    <source>
        <dbReference type="Google" id="ProtNLM"/>
    </source>
</evidence>
<sequence length="223" mass="25340">MLKANCLKIKHQPLLLGISLLIGLYGIYFGLKSKASPMTGTLWTKTAIVYLNCLAPCLLSLILAIQRRFEDQRPNFNGILSLPKRTSWLLGFSLSTYWMWLINILIFNLLMVTIGDFSIRMSLNLWVSLAILNLVWVPIIEYVGIMHGYLACIGVGIMTIPFMIYYGTTALGAGLWYLIPWVYGAKIYLVSPFRLMGMVLVVLLITTVEQIIVNWRFNHWSGN</sequence>
<keyword evidence="1" id="KW-0472">Membrane</keyword>
<evidence type="ECO:0000313" key="3">
    <source>
        <dbReference type="Proteomes" id="UP001056164"/>
    </source>
</evidence>
<feature type="transmembrane region" description="Helical" evidence="1">
    <location>
        <begin position="117"/>
        <end position="136"/>
    </location>
</feature>
<evidence type="ECO:0000256" key="1">
    <source>
        <dbReference type="SAM" id="Phobius"/>
    </source>
</evidence>
<keyword evidence="1" id="KW-0812">Transmembrane</keyword>
<dbReference type="RefSeq" id="WP_252794696.1">
    <property type="nucleotide sequence ID" value="NZ_CP097121.1"/>
</dbReference>
<keyword evidence="3" id="KW-1185">Reference proteome</keyword>
<gene>
    <name evidence="2" type="ORF">M3M37_05295</name>
</gene>
<keyword evidence="1" id="KW-1133">Transmembrane helix</keyword>
<organism evidence="2 3">
    <name type="scientific">Fructilactobacillus carniphilus</name>
    <dbReference type="NCBI Taxonomy" id="2940297"/>
    <lineage>
        <taxon>Bacteria</taxon>
        <taxon>Bacillati</taxon>
        <taxon>Bacillota</taxon>
        <taxon>Bacilli</taxon>
        <taxon>Lactobacillales</taxon>
        <taxon>Lactobacillaceae</taxon>
        <taxon>Fructilactobacillus</taxon>
    </lineage>
</organism>
<feature type="transmembrane region" description="Helical" evidence="1">
    <location>
        <begin position="43"/>
        <end position="65"/>
    </location>
</feature>
<reference evidence="2" key="1">
    <citation type="submission" date="2022-05" db="EMBL/GenBank/DDBJ databases">
        <authorList>
            <person name="Oliphant S.A."/>
            <person name="Watson-Haigh N.S."/>
            <person name="Sumby K.M."/>
            <person name="Gardner J.M."/>
            <person name="Jiranek V."/>
        </authorList>
    </citation>
    <scope>NUCLEOTIDE SEQUENCE</scope>
    <source>
        <strain evidence="2">KI4_A6</strain>
    </source>
</reference>
<name>A0ABY5BY18_9LACO</name>
<protein>
    <recommendedName>
        <fullName evidence="4">Lantibiotic ABC transporter permease</fullName>
    </recommendedName>
</protein>
<proteinExistence type="predicted"/>
<feature type="transmembrane region" description="Helical" evidence="1">
    <location>
        <begin position="12"/>
        <end position="31"/>
    </location>
</feature>
<feature type="transmembrane region" description="Helical" evidence="1">
    <location>
        <begin position="187"/>
        <end position="208"/>
    </location>
</feature>
<dbReference type="Proteomes" id="UP001056164">
    <property type="component" value="Chromosome"/>
</dbReference>
<accession>A0ABY5BY18</accession>
<feature type="transmembrane region" description="Helical" evidence="1">
    <location>
        <begin position="86"/>
        <end position="111"/>
    </location>
</feature>
<evidence type="ECO:0000313" key="2">
    <source>
        <dbReference type="EMBL" id="USS90258.1"/>
    </source>
</evidence>
<dbReference type="EMBL" id="CP097121">
    <property type="protein sequence ID" value="USS90258.1"/>
    <property type="molecule type" value="Genomic_DNA"/>
</dbReference>